<dbReference type="InterPro" id="IPR025157">
    <property type="entry name" value="Hemagglutinin_rpt"/>
</dbReference>
<dbReference type="Pfam" id="PF13332">
    <property type="entry name" value="Fil_haemagg_2"/>
    <property type="match status" value="1"/>
</dbReference>
<feature type="non-terminal residue" evidence="2">
    <location>
        <position position="1"/>
    </location>
</feature>
<gene>
    <name evidence="2" type="ORF">I2F25_11530</name>
</gene>
<sequence>RIHSTQLANQQGTLQSAQQVMVESTDLNNQQGMINAGTTVDLQSKHLDNSQQGQIQSQGNVTIVSDVLKNSTGRILANKQVQLTGQTIDNQSGQIASIEGKTHLISDEVKNSQGVIHGYEIQVEGQNLDNTRGLIVANQSINIQQQGFLNNQKGTLQADDRIDIAAKGLDNSEGLIQSNDLIRMQVKNGKIYSNQEDFEGLSESELYDLLYGNLGQINNYKGNLVAKNTLDIVSQKLENTGGNIFSKDSYLNIQSINNSGLIQAQNDLNLNSSSITNSGRLFGDNINLNKSIFVNQQGKVIANHKIQAENISLYNVDGIFQADNIYLKVFDFFNNSLGIFNSGNLSLEGNYLSNLGTIQSSGDAVFTMSRIDNKGVINSLGNMDIKANKVENEKDIYTGNNLNIETDSYYVQHEDASLYTGYSDKKGGIYLKSKDFVWLRGNYTSNGDFNIKADDHIQIDDANIFTNNMIMEGFLDKNISEGVLLRKSFINTKNYFSLSSSESSLFNNNSTIISNNIDINVDKYFVQDVDDSILYAKKLLKLNVNDIRETGKIVSERDADLHLGKNYNFNDQTFIKAGHDLNLSVDGEFKNTSKIVSGHLVGIQASAISNENNASIISDNIALKSIGFLNSGLLEASNTIDINAEVISNKRDAMIRSNILHAKSDRLENVGGTILGNVINIESNLLFNQSDITDKKLKSGVIYATQQMNLGVNELYNTSFYYINDYHEIVFDTIFGHFATSRNDLVSANAIDNAWIFSGGDLSIGKSLDENNQVHGRSTYVSNTSARIEAARNLSIIAENINNQNIHLIIDTNETRTPTVKYGLNGKLWDESEVKFGNTNRRGGENGVLLIPNPDPEKAKVEPFIKGGEDWTKYTYDLITRQDEVKASAPAQIIAGQNILFAPETAINNIDSQIIAGGTIWSENSSINNTVSDLRKSVFSRNGESRYHWIESAGTFGNRHRQVWEKPQFYEIDYQQTTTPVTLAQTNLTPSNSVLTYPNKNELDKDALSDSINKFRKTASIDTPNIDTYRANHDADVSVPTSNLNGKGNLSNNAVHTSIFPSMSDKIILTTQDQHFTDPKIVSSQTGISGPHEETNSQKIISKPVQLIYEYVPSVKNTTSIVNSRGPIAFVDGQSLPKDPQVHQEITIKQLPAEQKANVDQLPQLNSIAVYAPESAHATGEEIRLVNLTKTIQVPQSGLYKANIRQNQSYIVETDPTFVSYKNWVSSAYMLDALKLDPTLTQKRLGDGYYEQRLVQDQIAQLTGRRFLNGYHDDDQQYQALMNNGLTFAKEYGLRPGIALTVEQMSHLTSDIVWLVEKPIQLEDGRIVQALVPQVYVRSQKGDLKGDGGLISADHIVILGDQKEINNSGTIYGKEEVLLNAKDINVLKGRIESQQVEMNANNDLRIEDGQIQGQRIGLSAGKDITINRTQPKADRAANIYIPPLNDTSAPTFIPNLSIQAGQNIQLQGVQIENRQGATYLSAGNTVNIDALRTQSINNVDQNKNNFVHQSRIKDVGSEIKSQGDISIVGGAVAGKALHLESIQGSVNIAAQNGVDLSDGLDSEKDSEKHLLGDGRNKSTIQQNHQTEHSIANTISSGKDVSIFSENGNIRATHLIANAGNDVVFHAKQGDLQLLSGIDKTSLESNIAKRRSQMESQQNQTSDIGSEVTSKLSNIQLIGQNIIGKALHLESTQGSIGVAAQANIDLMDGTNTKTSHEYQKTQGAGLFGRRIQDTTDNKKMEQSSIANRMSAGKDISIFSEAGDIRATHLIANAGNDVVFHAKQGDLQLLSGVDQSSSDTQISRTKSQTAVHTNQTTDVGSEITSRGGDIQLVGQNITGQALQLTSTQGSIGIAAQENIDLIDGVNRKTNTEHQQSQKSGFFGKKSQSNDSTQSSEQSIANTLSSGKDISIFSEAGDIRARHLIANATDHIGLNAAQGNVVLLSAVDTESKDVKSAKKGTFKYRNDQVGYIHQDIAQTQLSAGEDINVNAGQNIALQATNLNAKHDLYIANTKTDTNHGELNSDGQSLAPNIHISTIETQNEDWNEHQSGYRGFMKELAKVISIGLKSLPFIKSPVTIGESSKTYHQTISQNSSDLTATNHIGIEGLGNTTLTSTRLNAKDISISGEKVIFDAAQEQFKTLNSHSKETVQGLGFKVNDDSIRLGGVRTDKTTQSTSTTGTHHKVGEITAENLNIQGNTGIDIYGQNIQSTGVTVLDHGQGALNIGGYEDKTTTENKTHTETISAEIGVRNAYLDAAKAVIAVKDAVKALNDARQAYNQAEKDYAAGKITKDALDDTKANIAMATTNVAAAQIAAGAAMAGAVTAASTSYGTGFTIGASGQRQETTDIQSTIQGQWQGSQLDLNHLILRSQQQDANVQGSQIHSTGSTYFDGIKNFNVSAGTEHRIDTHDMRSNSQSASYSSGSVNASIGQQKSHAETQGLNHINSEIQLQDTFGHLNGLNIKGGEVSIGNVDHLKVDGITVESLQDTQSSHERSRGGSVGVGLGGGSKNVSAGFNQGTSQTDVAWVNRTSQLLMGDATHGADLDRMGVHTVTNVGGVIANAGKNADGSLEDYGHLNYSGALTLKDIEDHRFNESRGFNISTTIGIQKDKDANSYKYPNGSTTVGMNHTGQATEQVTKATLGQGTVSQATESTNRDIQHTQETTRDQTTGLLNGQVTVDHRLFTADGRAQIIQEQKDLLRNAGIIGKMTAAGITSLGVATAALASQDATLEKAYNTVMTPANTFKFVQEHPEAAAVIEQFKNGQYQNLMNTQGSLQLLANALNQDVEVLATSITAFYGLKGAYDPQRQQVVLDVNNVNRSSIIETAGHELSHAQGIQSETAADLMGKATGWAYDAGVSSNQNIINQYKSTLGDGQDSTTAAQNQELLHHNNQTFIQNQEDHGDQMENKTSYKQDFINVLTCWDSTCRQKYNATDRIQQDAYERGTRKAVDKFVEDLKNLPNVPSEVYDAIKRDPQGTVKAILSGVVSIPGDILKTLDTIARMNIAGDTPADFEKLGQAQMSSALNVISLILSQGAVTVAKNGVTVVVEAVGKIKNVSVVDNIVIDGHKVEVSTAGFSKEKIDKSKSEPLNADGKRSLSNDYELILDDSKYKYFFGNASADAHNTPRSLQNKQQLASIGIHNTEEGRNIIQNTLANSLKDNTNVIKSFTKEINSNIQFFEIREMLISGPGGFRKMEASFEVMPNNSRRLTTIILKGGL</sequence>
<dbReference type="NCBIfam" id="TIGR01731">
    <property type="entry name" value="fil_hemag_20aa"/>
    <property type="match status" value="8"/>
</dbReference>
<dbReference type="EMBL" id="VTDN01000012">
    <property type="protein sequence ID" value="MEB5477662.1"/>
    <property type="molecule type" value="Genomic_DNA"/>
</dbReference>
<dbReference type="Gene3D" id="1.20.1600.10">
    <property type="entry name" value="Outer membrane efflux proteins (OEP)"/>
    <property type="match status" value="1"/>
</dbReference>
<feature type="compositionally biased region" description="Low complexity" evidence="1">
    <location>
        <begin position="2410"/>
        <end position="2425"/>
    </location>
</feature>
<proteinExistence type="predicted"/>
<feature type="region of interest" description="Disordered" evidence="1">
    <location>
        <begin position="1797"/>
        <end position="1821"/>
    </location>
</feature>
<keyword evidence="3" id="KW-1185">Reference proteome</keyword>
<dbReference type="CDD" id="cd20724">
    <property type="entry name" value="CdiA-CT_Kp342-like"/>
    <property type="match status" value="1"/>
</dbReference>
<name>A0ABU6DVF5_9GAMM</name>
<accession>A0ABU6DVF5</accession>
<evidence type="ECO:0000313" key="3">
    <source>
        <dbReference type="Proteomes" id="UP001339883"/>
    </source>
</evidence>
<evidence type="ECO:0000313" key="2">
    <source>
        <dbReference type="EMBL" id="MEB5477662.1"/>
    </source>
</evidence>
<reference evidence="2 3" key="1">
    <citation type="submission" date="2019-08" db="EMBL/GenBank/DDBJ databases">
        <title>Five species of Acinetobacter isolated from floral nectar and animal pollinators.</title>
        <authorList>
            <person name="Hendry T.A."/>
        </authorList>
    </citation>
    <scope>NUCLEOTIDE SEQUENCE [LARGE SCALE GENOMIC DNA]</scope>
    <source>
        <strain evidence="2 3">MD18.27</strain>
    </source>
</reference>
<feature type="region of interest" description="Disordered" evidence="1">
    <location>
        <begin position="2407"/>
        <end position="2434"/>
    </location>
</feature>
<protein>
    <submittedName>
        <fullName evidence="2">Hemagglutinin repeat-containing protein</fullName>
    </submittedName>
</protein>
<dbReference type="Proteomes" id="UP001339883">
    <property type="component" value="Unassembled WGS sequence"/>
</dbReference>
<evidence type="ECO:0000256" key="1">
    <source>
        <dbReference type="SAM" id="MobiDB-lite"/>
    </source>
</evidence>
<dbReference type="SUPFAM" id="SSF56954">
    <property type="entry name" value="Outer membrane efflux proteins (OEP)"/>
    <property type="match status" value="1"/>
</dbReference>
<dbReference type="InterPro" id="IPR010069">
    <property type="entry name" value="CdiA_FHA1_rpt"/>
</dbReference>
<organism evidence="2 3">
    <name type="scientific">Acinetobacter pollinis</name>
    <dbReference type="NCBI Taxonomy" id="2605270"/>
    <lineage>
        <taxon>Bacteria</taxon>
        <taxon>Pseudomonadati</taxon>
        <taxon>Pseudomonadota</taxon>
        <taxon>Gammaproteobacteria</taxon>
        <taxon>Moraxellales</taxon>
        <taxon>Moraxellaceae</taxon>
        <taxon>Acinetobacter</taxon>
    </lineage>
</organism>
<feature type="region of interest" description="Disordered" evidence="1">
    <location>
        <begin position="1867"/>
        <end position="1898"/>
    </location>
</feature>
<comment type="caution">
    <text evidence="2">The sequence shown here is derived from an EMBL/GenBank/DDBJ whole genome shotgun (WGS) entry which is preliminary data.</text>
</comment>
<feature type="compositionally biased region" description="Polar residues" evidence="1">
    <location>
        <begin position="1870"/>
        <end position="1898"/>
    </location>
</feature>